<proteinExistence type="predicted"/>
<evidence type="ECO:0000313" key="3">
    <source>
        <dbReference type="Proteomes" id="UP001196413"/>
    </source>
</evidence>
<evidence type="ECO:0008006" key="4">
    <source>
        <dbReference type="Google" id="ProtNLM"/>
    </source>
</evidence>
<reference evidence="2" key="1">
    <citation type="submission" date="2021-06" db="EMBL/GenBank/DDBJ databases">
        <title>Parelaphostrongylus tenuis whole genome reference sequence.</title>
        <authorList>
            <person name="Garwood T.J."/>
            <person name="Larsen P.A."/>
            <person name="Fountain-Jones N.M."/>
            <person name="Garbe J.R."/>
            <person name="Macchietto M.G."/>
            <person name="Kania S.A."/>
            <person name="Gerhold R.W."/>
            <person name="Richards J.E."/>
            <person name="Wolf T.M."/>
        </authorList>
    </citation>
    <scope>NUCLEOTIDE SEQUENCE</scope>
    <source>
        <strain evidence="2">MNPRO001-30</strain>
        <tissue evidence="2">Meninges</tissue>
    </source>
</reference>
<feature type="compositionally biased region" description="Basic and acidic residues" evidence="1">
    <location>
        <begin position="117"/>
        <end position="131"/>
    </location>
</feature>
<comment type="caution">
    <text evidence="2">The sequence shown here is derived from an EMBL/GenBank/DDBJ whole genome shotgun (WGS) entry which is preliminary data.</text>
</comment>
<name>A0AAD5N1Q4_PARTN</name>
<organism evidence="2 3">
    <name type="scientific">Parelaphostrongylus tenuis</name>
    <name type="common">Meningeal worm</name>
    <dbReference type="NCBI Taxonomy" id="148309"/>
    <lineage>
        <taxon>Eukaryota</taxon>
        <taxon>Metazoa</taxon>
        <taxon>Ecdysozoa</taxon>
        <taxon>Nematoda</taxon>
        <taxon>Chromadorea</taxon>
        <taxon>Rhabditida</taxon>
        <taxon>Rhabditina</taxon>
        <taxon>Rhabditomorpha</taxon>
        <taxon>Strongyloidea</taxon>
        <taxon>Metastrongylidae</taxon>
        <taxon>Parelaphostrongylus</taxon>
    </lineage>
</organism>
<gene>
    <name evidence="2" type="ORF">KIN20_016763</name>
</gene>
<sequence>MTTDNGFNSIARRAFYIGDALLSVNDTPCTSTKQASKLLLDALKTKGIKDLMAVQARVIVERPVNPAAIAIVKSVLYMKTANVMDPKMPDDVVAICKAELLRLNHEASVPKKHLLKESTESSEEVNAKDDQSQCAEQPQRRIVTIFENSIEMSIGMEMFNPALLQVGNAFMRRPVLKVNLYQFVV</sequence>
<dbReference type="InterPro" id="IPR040264">
    <property type="entry name" value="T15H9.4-like"/>
</dbReference>
<dbReference type="Proteomes" id="UP001196413">
    <property type="component" value="Unassembled WGS sequence"/>
</dbReference>
<evidence type="ECO:0000313" key="2">
    <source>
        <dbReference type="EMBL" id="KAJ1358351.1"/>
    </source>
</evidence>
<protein>
    <recommendedName>
        <fullName evidence="4">PDZ domain-containing protein</fullName>
    </recommendedName>
</protein>
<keyword evidence="3" id="KW-1185">Reference proteome</keyword>
<evidence type="ECO:0000256" key="1">
    <source>
        <dbReference type="SAM" id="MobiDB-lite"/>
    </source>
</evidence>
<dbReference type="EMBL" id="JAHQIW010003370">
    <property type="protein sequence ID" value="KAJ1358351.1"/>
    <property type="molecule type" value="Genomic_DNA"/>
</dbReference>
<dbReference type="PANTHER" id="PTHR31327">
    <property type="entry name" value="SPERM MEIOSIS PDZ DOMAIN CONTAINING PROTEINS-RELATED"/>
    <property type="match status" value="1"/>
</dbReference>
<accession>A0AAD5N1Q4</accession>
<dbReference type="AlphaFoldDB" id="A0AAD5N1Q4"/>
<feature type="region of interest" description="Disordered" evidence="1">
    <location>
        <begin position="117"/>
        <end position="136"/>
    </location>
</feature>